<dbReference type="AlphaFoldDB" id="A0A5M4FEB2"/>
<dbReference type="Pfam" id="PF01593">
    <property type="entry name" value="Amino_oxidase"/>
    <property type="match status" value="1"/>
</dbReference>
<dbReference type="EMBL" id="SDPQ02000002">
    <property type="protein sequence ID" value="KAA1397614.1"/>
    <property type="molecule type" value="Genomic_DNA"/>
</dbReference>
<dbReference type="InterPro" id="IPR001613">
    <property type="entry name" value="Flavin_amine_oxidase"/>
</dbReference>
<dbReference type="Gene3D" id="1.10.405.10">
    <property type="entry name" value="Guanine Nucleotide Dissociation Inhibitor, domain 1"/>
    <property type="match status" value="1"/>
</dbReference>
<dbReference type="PROSITE" id="PS51318">
    <property type="entry name" value="TAT"/>
    <property type="match status" value="1"/>
</dbReference>
<keyword evidence="7" id="KW-1185">Reference proteome</keyword>
<dbReference type="SUPFAM" id="SSF54373">
    <property type="entry name" value="FAD-linked reductases, C-terminal domain"/>
    <property type="match status" value="1"/>
</dbReference>
<comment type="similarity">
    <text evidence="2">Belongs to the flavin monoamine oxidase family.</text>
</comment>
<feature type="domain" description="Amine oxidase" evidence="5">
    <location>
        <begin position="62"/>
        <end position="500"/>
    </location>
</feature>
<dbReference type="InterPro" id="IPR002937">
    <property type="entry name" value="Amino_oxidase"/>
</dbReference>
<dbReference type="InterPro" id="IPR006311">
    <property type="entry name" value="TAT_signal"/>
</dbReference>
<evidence type="ECO:0000313" key="7">
    <source>
        <dbReference type="Proteomes" id="UP000380867"/>
    </source>
</evidence>
<dbReference type="Proteomes" id="UP000380867">
    <property type="component" value="Unassembled WGS sequence"/>
</dbReference>
<sequence length="503" mass="53319">MTDDIISASGAGAPSRRTVLRGLTIGGVLAASGIKLGSSAEAATTTGSLPTSVDVVVVGGGLSGLVAARKVRAAGKSVLVLEARNRVGGRILNHTLSGGSVIEAGGAFVGPTQDHILGLAKELGAATFKEYVEGKNVYSANGQPPQKFTGTVPPDPLVLADAAILQARIDKMASETPIDAPWTRKDAHNLDSISVDTWLRQNSVLPQVRTLFLSYLQPTFGSDGLDVSMLFFLWYIAGAGNETNVGTFQRSSDTANGAQDSRFVLGSQIVPLRLAAKLGKAVALNAPVRKIKQSASYVTVTSDRGTVRAKRVIVACPPPLVLGIEWSPQLPPRRRQLLQRMPMGALMKCDAVYAKPFWRDKGLSGFGLSDSGAVRVCFDNSPADASVGVLLAFVGGSNWNTHGNQTLAERRKAVLEGFAKLLGPEALNPIEYTEHDWTHEQWTTGGPVAVQVPGALTAYGDTIRTPFKRVHWAGTETSTYWAGFMDGAVRAGERASHEVLELL</sequence>
<organism evidence="6 7">
    <name type="scientific">Aeromicrobium ginsengisoli</name>
    <dbReference type="NCBI Taxonomy" id="363867"/>
    <lineage>
        <taxon>Bacteria</taxon>
        <taxon>Bacillati</taxon>
        <taxon>Actinomycetota</taxon>
        <taxon>Actinomycetes</taxon>
        <taxon>Propionibacteriales</taxon>
        <taxon>Nocardioidaceae</taxon>
        <taxon>Aeromicrobium</taxon>
    </lineage>
</organism>
<evidence type="ECO:0000313" key="6">
    <source>
        <dbReference type="EMBL" id="KAA1397614.1"/>
    </source>
</evidence>
<dbReference type="GO" id="GO:0016491">
    <property type="term" value="F:oxidoreductase activity"/>
    <property type="evidence" value="ECO:0007669"/>
    <property type="project" value="UniProtKB-KW"/>
</dbReference>
<evidence type="ECO:0000256" key="3">
    <source>
        <dbReference type="ARBA" id="ARBA00023002"/>
    </source>
</evidence>
<accession>A0A5M4FEB2</accession>
<gene>
    <name evidence="6" type="ORF">ESP70_009650</name>
</gene>
<dbReference type="Gene3D" id="3.50.50.60">
    <property type="entry name" value="FAD/NAD(P)-binding domain"/>
    <property type="match status" value="1"/>
</dbReference>
<comment type="caution">
    <text evidence="6">The sequence shown here is derived from an EMBL/GenBank/DDBJ whole genome shotgun (WGS) entry which is preliminary data.</text>
</comment>
<dbReference type="RefSeq" id="WP_149689062.1">
    <property type="nucleotide sequence ID" value="NZ_SDPQ02000002.1"/>
</dbReference>
<dbReference type="SUPFAM" id="SSF51905">
    <property type="entry name" value="FAD/NAD(P)-binding domain"/>
    <property type="match status" value="1"/>
</dbReference>
<reference evidence="6" key="1">
    <citation type="submission" date="2019-09" db="EMBL/GenBank/DDBJ databases">
        <authorList>
            <person name="Li J."/>
        </authorList>
    </citation>
    <scope>NUCLEOTIDE SEQUENCE [LARGE SCALE GENOMIC DNA]</scope>
    <source>
        <strain evidence="6">JCM 14732</strain>
    </source>
</reference>
<dbReference type="PANTHER" id="PTHR43563">
    <property type="entry name" value="AMINE OXIDASE"/>
    <property type="match status" value="1"/>
</dbReference>
<feature type="binding site" evidence="4">
    <location>
        <position position="288"/>
    </location>
    <ligand>
        <name>FAD</name>
        <dbReference type="ChEBI" id="CHEBI:57692"/>
    </ligand>
</feature>
<dbReference type="PANTHER" id="PTHR43563:SF1">
    <property type="entry name" value="AMINE OXIDASE [FLAVIN-CONTAINING] B"/>
    <property type="match status" value="1"/>
</dbReference>
<feature type="binding site" evidence="4">
    <location>
        <position position="393"/>
    </location>
    <ligand>
        <name>substrate</name>
    </ligand>
</feature>
<feature type="binding site" evidence="4">
    <location>
        <begin position="82"/>
        <end position="83"/>
    </location>
    <ligand>
        <name>FAD</name>
        <dbReference type="ChEBI" id="CHEBI:57692"/>
    </ligand>
</feature>
<dbReference type="OrthoDB" id="337830at2"/>
<feature type="binding site" evidence="4">
    <location>
        <position position="63"/>
    </location>
    <ligand>
        <name>FAD</name>
        <dbReference type="ChEBI" id="CHEBI:57692"/>
    </ligand>
</feature>
<evidence type="ECO:0000256" key="4">
    <source>
        <dbReference type="PIRSR" id="PIRSR601613-1"/>
    </source>
</evidence>
<evidence type="ECO:0000259" key="5">
    <source>
        <dbReference type="Pfam" id="PF01593"/>
    </source>
</evidence>
<keyword evidence="3" id="KW-0560">Oxidoreductase</keyword>
<comment type="cofactor">
    <cofactor evidence="1">
        <name>FAD</name>
        <dbReference type="ChEBI" id="CHEBI:57692"/>
    </cofactor>
</comment>
<dbReference type="PRINTS" id="PR00757">
    <property type="entry name" value="AMINEOXDASEF"/>
</dbReference>
<protein>
    <submittedName>
        <fullName evidence="6">FAD-dependent oxidoreductase</fullName>
    </submittedName>
</protein>
<proteinExistence type="inferred from homology"/>
<evidence type="ECO:0000256" key="2">
    <source>
        <dbReference type="ARBA" id="ARBA00005995"/>
    </source>
</evidence>
<dbReference type="Gene3D" id="3.90.660.10">
    <property type="match status" value="1"/>
</dbReference>
<dbReference type="InterPro" id="IPR036188">
    <property type="entry name" value="FAD/NAD-bd_sf"/>
</dbReference>
<feature type="binding site" evidence="4">
    <location>
        <position position="476"/>
    </location>
    <ligand>
        <name>FAD</name>
        <dbReference type="ChEBI" id="CHEBI:57692"/>
    </ligand>
</feature>
<dbReference type="InterPro" id="IPR050703">
    <property type="entry name" value="Flavin_MAO"/>
</dbReference>
<name>A0A5M4FEB2_9ACTN</name>
<evidence type="ECO:0000256" key="1">
    <source>
        <dbReference type="ARBA" id="ARBA00001974"/>
    </source>
</evidence>